<dbReference type="STRING" id="320787.CA2015_4111"/>
<protein>
    <submittedName>
        <fullName evidence="1">Uncharacterized protein</fullName>
    </submittedName>
</protein>
<proteinExistence type="predicted"/>
<reference evidence="1 2" key="1">
    <citation type="submission" date="2015-07" db="EMBL/GenBank/DDBJ databases">
        <authorList>
            <person name="Kim K.M."/>
        </authorList>
    </citation>
    <scope>NUCLEOTIDE SEQUENCE [LARGE SCALE GENOMIC DNA]</scope>
    <source>
        <strain evidence="1 2">KCTC 12363</strain>
    </source>
</reference>
<keyword evidence="2" id="KW-1185">Reference proteome</keyword>
<dbReference type="AlphaFoldDB" id="A0A0H4PKG2"/>
<dbReference type="EMBL" id="CP012040">
    <property type="protein sequence ID" value="AKP53468.1"/>
    <property type="molecule type" value="Genomic_DNA"/>
</dbReference>
<dbReference type="Proteomes" id="UP000036520">
    <property type="component" value="Chromosome"/>
</dbReference>
<evidence type="ECO:0000313" key="2">
    <source>
        <dbReference type="Proteomes" id="UP000036520"/>
    </source>
</evidence>
<accession>A0A0H4PKG2</accession>
<sequence>MAFNKSTYRGIAFGFLTLFLSLLFMPSIVVAAIDDEVNISMFFSFTEEETKEHEVKCELDVDDFFPTNYFLLARSFDNDISRRINIDNFLNSLYDPGIIVPPPEFK</sequence>
<dbReference type="KEGG" id="camu:CA2015_4111"/>
<name>A0A0H4PKG2_9BACT</name>
<evidence type="ECO:0000313" key="1">
    <source>
        <dbReference type="EMBL" id="AKP53468.1"/>
    </source>
</evidence>
<gene>
    <name evidence="1" type="ORF">CA2015_4111</name>
</gene>
<organism evidence="1 2">
    <name type="scientific">Cyclobacterium amurskyense</name>
    <dbReference type="NCBI Taxonomy" id="320787"/>
    <lineage>
        <taxon>Bacteria</taxon>
        <taxon>Pseudomonadati</taxon>
        <taxon>Bacteroidota</taxon>
        <taxon>Cytophagia</taxon>
        <taxon>Cytophagales</taxon>
        <taxon>Cyclobacteriaceae</taxon>
        <taxon>Cyclobacterium</taxon>
    </lineage>
</organism>